<dbReference type="EMBL" id="NMQI01000585">
    <property type="protein sequence ID" value="PMB39357.1"/>
    <property type="molecule type" value="Genomic_DNA"/>
</dbReference>
<gene>
    <name evidence="1" type="ORF">CEN41_21755</name>
</gene>
<dbReference type="AlphaFoldDB" id="A0A2N6LXV7"/>
<sequence length="102" mass="10887">MTAYQINLEGDVLKVRFGQPAMGDQVVRDAAARLDEMITLGELAGGKLLKIDGPASVAVSYVIAHKVSHLYGAIAVFDPKIGRKGYKSFIVAVSHTPAYKIG</sequence>
<dbReference type="Proteomes" id="UP000234966">
    <property type="component" value="Unassembled WGS sequence"/>
</dbReference>
<protein>
    <submittedName>
        <fullName evidence="1">CRISPR-associated protein Csx3</fullName>
    </submittedName>
</protein>
<evidence type="ECO:0000313" key="2">
    <source>
        <dbReference type="Proteomes" id="UP000234966"/>
    </source>
</evidence>
<feature type="non-terminal residue" evidence="1">
    <location>
        <position position="102"/>
    </location>
</feature>
<evidence type="ECO:0000313" key="1">
    <source>
        <dbReference type="EMBL" id="PMB39357.1"/>
    </source>
</evidence>
<proteinExistence type="predicted"/>
<name>A0A2N6LXV7_9CYAN</name>
<reference evidence="1 2" key="1">
    <citation type="submission" date="2017-07" db="EMBL/GenBank/DDBJ databases">
        <title>Genomes of Fischerella (Mastigocladus) sp. strains.</title>
        <authorList>
            <person name="Miller S.R."/>
        </authorList>
    </citation>
    <scope>NUCLEOTIDE SEQUENCE [LARGE SCALE GENOMIC DNA]</scope>
    <source>
        <strain evidence="1 2">CCMEE 5330</strain>
    </source>
</reference>
<organism evidence="1 2">
    <name type="scientific">Fischerella thermalis CCMEE 5330</name>
    <dbReference type="NCBI Taxonomy" id="2019670"/>
    <lineage>
        <taxon>Bacteria</taxon>
        <taxon>Bacillati</taxon>
        <taxon>Cyanobacteriota</taxon>
        <taxon>Cyanophyceae</taxon>
        <taxon>Nostocales</taxon>
        <taxon>Hapalosiphonaceae</taxon>
        <taxon>Fischerella</taxon>
    </lineage>
</organism>
<comment type="caution">
    <text evidence="1">The sequence shown here is derived from an EMBL/GenBank/DDBJ whole genome shotgun (WGS) entry which is preliminary data.</text>
</comment>
<accession>A0A2N6LXV7</accession>